<gene>
    <name evidence="2" type="ORF">MB27_33285</name>
</gene>
<reference evidence="2 3" key="1">
    <citation type="submission" date="2014-10" db="EMBL/GenBank/DDBJ databases">
        <title>Draft genome sequence of Actinoplanes utahensis NRRL 12052.</title>
        <authorList>
            <person name="Velasco-Bucheli B."/>
            <person name="del Cerro C."/>
            <person name="Hormigo D."/>
            <person name="Garcia J.L."/>
            <person name="Acebal C."/>
            <person name="Arroyo M."/>
            <person name="de la Mata I."/>
        </authorList>
    </citation>
    <scope>NUCLEOTIDE SEQUENCE [LARGE SCALE GENOMIC DNA]</scope>
    <source>
        <strain evidence="2 3">NRRL 12052</strain>
    </source>
</reference>
<name>A0A0A6X0U9_ACTUT</name>
<proteinExistence type="predicted"/>
<keyword evidence="1" id="KW-0732">Signal</keyword>
<protein>
    <recommendedName>
        <fullName evidence="4">DUF4352 domain-containing protein</fullName>
    </recommendedName>
</protein>
<evidence type="ECO:0000256" key="1">
    <source>
        <dbReference type="SAM" id="SignalP"/>
    </source>
</evidence>
<feature type="chain" id="PRO_5002022831" description="DUF4352 domain-containing protein" evidence="1">
    <location>
        <begin position="27"/>
        <end position="168"/>
    </location>
</feature>
<dbReference type="AlphaFoldDB" id="A0A0A6X0U9"/>
<evidence type="ECO:0000313" key="2">
    <source>
        <dbReference type="EMBL" id="KHD73652.1"/>
    </source>
</evidence>
<organism evidence="2 3">
    <name type="scientific">Actinoplanes utahensis</name>
    <dbReference type="NCBI Taxonomy" id="1869"/>
    <lineage>
        <taxon>Bacteria</taxon>
        <taxon>Bacillati</taxon>
        <taxon>Actinomycetota</taxon>
        <taxon>Actinomycetes</taxon>
        <taxon>Micromonosporales</taxon>
        <taxon>Micromonosporaceae</taxon>
        <taxon>Actinoplanes</taxon>
    </lineage>
</organism>
<evidence type="ECO:0008006" key="4">
    <source>
        <dbReference type="Google" id="ProtNLM"/>
    </source>
</evidence>
<evidence type="ECO:0000313" key="3">
    <source>
        <dbReference type="Proteomes" id="UP000054537"/>
    </source>
</evidence>
<keyword evidence="3" id="KW-1185">Reference proteome</keyword>
<sequence>MVFVRRLSTAVLAAALCATGSGPAAAAVTPVPYGTGAQISTDTGRVEYTVSAPRVVVFHEDEYDGKSSSWKPGAVIASMVRVQVSVRGVSGEVDATSSVQLVYEAPDGLLAGTDVPPSAHEKTDLLLSKPSTLSEGQRIIGEVYFASKTGGGKVIASSGGRRQATWRP</sequence>
<comment type="caution">
    <text evidence="2">The sequence shown here is derived from an EMBL/GenBank/DDBJ whole genome shotgun (WGS) entry which is preliminary data.</text>
</comment>
<dbReference type="Proteomes" id="UP000054537">
    <property type="component" value="Unassembled WGS sequence"/>
</dbReference>
<dbReference type="RefSeq" id="WP_043531408.1">
    <property type="nucleotide sequence ID" value="NZ_BAABKU010000021.1"/>
</dbReference>
<accession>A0A0A6X0U9</accession>
<dbReference type="EMBL" id="JRTT01000129">
    <property type="protein sequence ID" value="KHD73652.1"/>
    <property type="molecule type" value="Genomic_DNA"/>
</dbReference>
<feature type="signal peptide" evidence="1">
    <location>
        <begin position="1"/>
        <end position="26"/>
    </location>
</feature>